<keyword evidence="3" id="KW-0804">Transcription</keyword>
<evidence type="ECO:0000256" key="2">
    <source>
        <dbReference type="ARBA" id="ARBA00023125"/>
    </source>
</evidence>
<gene>
    <name evidence="7" type="ORF">AVDCRST_MAG56-3258</name>
</gene>
<proteinExistence type="predicted"/>
<evidence type="ECO:0000313" key="7">
    <source>
        <dbReference type="EMBL" id="CAA9274247.1"/>
    </source>
</evidence>
<evidence type="ECO:0000256" key="4">
    <source>
        <dbReference type="SAM" id="MobiDB-lite"/>
    </source>
</evidence>
<dbReference type="PRINTS" id="PR00032">
    <property type="entry name" value="HTHARAC"/>
</dbReference>
<feature type="domain" description="HTH araC/xylS-type" evidence="6">
    <location>
        <begin position="282"/>
        <end position="386"/>
    </location>
</feature>
<reference evidence="7" key="1">
    <citation type="submission" date="2020-02" db="EMBL/GenBank/DDBJ databases">
        <authorList>
            <person name="Meier V. D."/>
        </authorList>
    </citation>
    <scope>NUCLEOTIDE SEQUENCE</scope>
    <source>
        <strain evidence="7">AVDCRST_MAG56</strain>
    </source>
</reference>
<evidence type="ECO:0000256" key="5">
    <source>
        <dbReference type="SAM" id="Phobius"/>
    </source>
</evidence>
<organism evidence="7">
    <name type="scientific">uncultured Cytophagales bacterium</name>
    <dbReference type="NCBI Taxonomy" id="158755"/>
    <lineage>
        <taxon>Bacteria</taxon>
        <taxon>Pseudomonadati</taxon>
        <taxon>Bacteroidota</taxon>
        <taxon>Sphingobacteriia</taxon>
        <taxon>Sphingobacteriales</taxon>
        <taxon>environmental samples</taxon>
    </lineage>
</organism>
<keyword evidence="2" id="KW-0238">DNA-binding</keyword>
<dbReference type="Gene3D" id="1.10.10.60">
    <property type="entry name" value="Homeodomain-like"/>
    <property type="match status" value="2"/>
</dbReference>
<accession>A0A6J4JE67</accession>
<feature type="transmembrane region" description="Helical" evidence="5">
    <location>
        <begin position="40"/>
        <end position="59"/>
    </location>
</feature>
<evidence type="ECO:0000259" key="6">
    <source>
        <dbReference type="PROSITE" id="PS01124"/>
    </source>
</evidence>
<dbReference type="GO" id="GO:0043565">
    <property type="term" value="F:sequence-specific DNA binding"/>
    <property type="evidence" value="ECO:0007669"/>
    <property type="project" value="InterPro"/>
</dbReference>
<dbReference type="GO" id="GO:0003700">
    <property type="term" value="F:DNA-binding transcription factor activity"/>
    <property type="evidence" value="ECO:0007669"/>
    <property type="project" value="InterPro"/>
</dbReference>
<feature type="region of interest" description="Disordered" evidence="4">
    <location>
        <begin position="246"/>
        <end position="266"/>
    </location>
</feature>
<evidence type="ECO:0000256" key="3">
    <source>
        <dbReference type="ARBA" id="ARBA00023163"/>
    </source>
</evidence>
<dbReference type="AlphaFoldDB" id="A0A6J4JE67"/>
<dbReference type="PANTHER" id="PTHR43280:SF29">
    <property type="entry name" value="ARAC-FAMILY TRANSCRIPTIONAL REGULATOR"/>
    <property type="match status" value="1"/>
</dbReference>
<dbReference type="PROSITE" id="PS01124">
    <property type="entry name" value="HTH_ARAC_FAMILY_2"/>
    <property type="match status" value="1"/>
</dbReference>
<keyword evidence="5" id="KW-1133">Transmembrane helix</keyword>
<dbReference type="EMBL" id="CADCTQ010000273">
    <property type="protein sequence ID" value="CAA9274247.1"/>
    <property type="molecule type" value="Genomic_DNA"/>
</dbReference>
<dbReference type="Pfam" id="PF12833">
    <property type="entry name" value="HTH_18"/>
    <property type="match status" value="1"/>
</dbReference>
<dbReference type="InterPro" id="IPR018060">
    <property type="entry name" value="HTH_AraC"/>
</dbReference>
<dbReference type="SMART" id="SM00342">
    <property type="entry name" value="HTH_ARAC"/>
    <property type="match status" value="1"/>
</dbReference>
<feature type="transmembrane region" description="Helical" evidence="5">
    <location>
        <begin position="12"/>
        <end position="28"/>
    </location>
</feature>
<sequence>MSFHFNEYSTPLLFGFVQGWLYAMLLWNRAWREERLSDALLGGVLVGLCFNIWEYMLGFGGVEVLWRQLEFFPRSPGLLLPPLCYFYLKSQLDAGFRFSKRDLLHAVPFLLDAGHHAVVFAQGAAFVEWWKQTVHYPLHVADLTAAASLFSSLYYLRRALRLYRQYRSWTTTQFSDPDTVSFRWFRNFIVALSSGLVFGLVMDGLDLWLDLNYWQDWWDDLYGAALIYYVSITGYAQAQPRRLTFSPPAAPQAAPAGVEPQGETTHQRPVEVLEGELAAWKRQVLDLMEAEKPYLAADLSLPDLARRLGMPVTLLSQVINEGTGKHFNDFINAYRVAEFLRQAQEPANAHLSLLGIALNSGFNSKSTFNRAFKKVTGTSPKEYLDRRKSPAREPVNA</sequence>
<keyword evidence="5" id="KW-0812">Transmembrane</keyword>
<keyword evidence="5" id="KW-0472">Membrane</keyword>
<protein>
    <submittedName>
        <fullName evidence="7">Transcriptional regulator, AraC family</fullName>
    </submittedName>
</protein>
<dbReference type="InterPro" id="IPR009057">
    <property type="entry name" value="Homeodomain-like_sf"/>
</dbReference>
<name>A0A6J4JE67_9SPHI</name>
<evidence type="ECO:0000256" key="1">
    <source>
        <dbReference type="ARBA" id="ARBA00023015"/>
    </source>
</evidence>
<keyword evidence="1" id="KW-0805">Transcription regulation</keyword>
<dbReference type="PANTHER" id="PTHR43280">
    <property type="entry name" value="ARAC-FAMILY TRANSCRIPTIONAL REGULATOR"/>
    <property type="match status" value="1"/>
</dbReference>
<dbReference type="InterPro" id="IPR020449">
    <property type="entry name" value="Tscrpt_reg_AraC-type_HTH"/>
</dbReference>
<dbReference type="SUPFAM" id="SSF46689">
    <property type="entry name" value="Homeodomain-like"/>
    <property type="match status" value="1"/>
</dbReference>